<gene>
    <name evidence="1" type="ORF">Rcae01_06628</name>
</gene>
<evidence type="ECO:0000313" key="2">
    <source>
        <dbReference type="Proteomes" id="UP001416858"/>
    </source>
</evidence>
<evidence type="ECO:0008006" key="3">
    <source>
        <dbReference type="Google" id="ProtNLM"/>
    </source>
</evidence>
<comment type="caution">
    <text evidence="1">The sequence shown here is derived from an EMBL/GenBank/DDBJ whole genome shotgun (WGS) entry which is preliminary data.</text>
</comment>
<dbReference type="Pfam" id="PF09234">
    <property type="entry name" value="DUF1963"/>
    <property type="match status" value="1"/>
</dbReference>
<dbReference type="PANTHER" id="PTHR36436:SF6">
    <property type="entry name" value="SLL5081 PROTEIN"/>
    <property type="match status" value="1"/>
</dbReference>
<keyword evidence="2" id="KW-1185">Reference proteome</keyword>
<dbReference type="SUPFAM" id="SSF103032">
    <property type="entry name" value="Hypothetical protein YwqG"/>
    <property type="match status" value="1"/>
</dbReference>
<evidence type="ECO:0000313" key="1">
    <source>
        <dbReference type="EMBL" id="GAA5511115.1"/>
    </source>
</evidence>
<protein>
    <recommendedName>
        <fullName evidence="3">DUF2262 domain-containing protein</fullName>
    </recommendedName>
</protein>
<dbReference type="RefSeq" id="WP_345689531.1">
    <property type="nucleotide sequence ID" value="NZ_BAABRO010000036.1"/>
</dbReference>
<sequence length="413" mass="46015">MNASENQLRSHTVAAYALGKPHTQTETGMPLDTFGFRLSVVLRGSYDDFLVDITRGRSRRLVARFGVPKADQARWVASDPAISESEYVPRRGLAFIDVELNGETNDLCRTLIDQCYDRMMSQLSDHQRLVLELTQSQLSEDEILDRLIESYGLSDLSTSILAGVVPATLLVPLPSSSQLPPLGASFVGGVPDLDPADDWPVTSEGRPLGFLGQFNLEDFGDSLPDSFPRKGVLSIFSVWAHHDPKDEEEEWNEPFYGRSNAPTKIQVTPLEQLSRRSAPQDVRPYPCVEVRAVRVPDLGAVERSQPFDNLDWDDPQVSALQSLQDDFDAIVMHRYYGDFNSMHGHHRLGGAGRYQQEFPEELRETDLKVIATFGTDNLTQMQWGDGGDLTLLADMDEIRSGGTTDVWTENQGG</sequence>
<organism evidence="1 2">
    <name type="scientific">Novipirellula caenicola</name>
    <dbReference type="NCBI Taxonomy" id="1536901"/>
    <lineage>
        <taxon>Bacteria</taxon>
        <taxon>Pseudomonadati</taxon>
        <taxon>Planctomycetota</taxon>
        <taxon>Planctomycetia</taxon>
        <taxon>Pirellulales</taxon>
        <taxon>Pirellulaceae</taxon>
        <taxon>Novipirellula</taxon>
    </lineage>
</organism>
<dbReference type="EMBL" id="BAABRO010000036">
    <property type="protein sequence ID" value="GAA5511115.1"/>
    <property type="molecule type" value="Genomic_DNA"/>
</dbReference>
<proteinExistence type="predicted"/>
<dbReference type="Proteomes" id="UP001416858">
    <property type="component" value="Unassembled WGS sequence"/>
</dbReference>
<accession>A0ABP9W3M8</accession>
<reference evidence="1 2" key="1">
    <citation type="submission" date="2024-02" db="EMBL/GenBank/DDBJ databases">
        <title>Rhodopirellula caenicola NBRC 110016.</title>
        <authorList>
            <person name="Ichikawa N."/>
            <person name="Katano-Makiyama Y."/>
            <person name="Hidaka K."/>
        </authorList>
    </citation>
    <scope>NUCLEOTIDE SEQUENCE [LARGE SCALE GENOMIC DNA]</scope>
    <source>
        <strain evidence="1 2">NBRC 110016</strain>
    </source>
</reference>
<dbReference type="InterPro" id="IPR035948">
    <property type="entry name" value="YwqG-like_sf"/>
</dbReference>
<dbReference type="InterPro" id="IPR015315">
    <property type="entry name" value="DUF1963"/>
</dbReference>
<dbReference type="Gene3D" id="2.30.320.10">
    <property type="entry name" value="YwqG-like"/>
    <property type="match status" value="1"/>
</dbReference>
<dbReference type="PANTHER" id="PTHR36436">
    <property type="entry name" value="SLL5081 PROTEIN"/>
    <property type="match status" value="1"/>
</dbReference>
<name>A0ABP9W3M8_9BACT</name>